<dbReference type="Gene3D" id="2.30.110.10">
    <property type="entry name" value="Electron Transport, Fmn-binding Protein, Chain A"/>
    <property type="match status" value="2"/>
</dbReference>
<dbReference type="RefSeq" id="WP_215609122.1">
    <property type="nucleotide sequence ID" value="NZ_JADOES010000020.1"/>
</dbReference>
<proteinExistence type="predicted"/>
<dbReference type="PANTHER" id="PTHR42815">
    <property type="entry name" value="FAD-BINDING, PUTATIVE (AFU_ORTHOLOGUE AFUA_6G07600)-RELATED"/>
    <property type="match status" value="1"/>
</dbReference>
<reference evidence="2" key="1">
    <citation type="submission" date="2020-11" db="EMBL/GenBank/DDBJ databases">
        <authorList>
            <person name="Konstantinou D."/>
            <person name="Gkelis S."/>
            <person name="Popin R."/>
            <person name="Fewer D."/>
            <person name="Sivonen K."/>
        </authorList>
    </citation>
    <scope>NUCLEOTIDE SEQUENCE</scope>
    <source>
        <strain evidence="2">TAU-MAC 1115</strain>
    </source>
</reference>
<accession>A0A947DFP1</accession>
<comment type="caution">
    <text evidence="2">The sequence shown here is derived from an EMBL/GenBank/DDBJ whole genome shotgun (WGS) entry which is preliminary data.</text>
</comment>
<dbReference type="AlphaFoldDB" id="A0A947DFP1"/>
<feature type="domain" description="Pyridoxamine 5'-phosphate oxidase N-terminal" evidence="1">
    <location>
        <begin position="180"/>
        <end position="275"/>
    </location>
</feature>
<dbReference type="Proteomes" id="UP000717364">
    <property type="component" value="Unassembled WGS sequence"/>
</dbReference>
<evidence type="ECO:0000259" key="1">
    <source>
        <dbReference type="Pfam" id="PF01243"/>
    </source>
</evidence>
<dbReference type="SUPFAM" id="SSF50475">
    <property type="entry name" value="FMN-binding split barrel"/>
    <property type="match status" value="2"/>
</dbReference>
<dbReference type="InterPro" id="IPR011576">
    <property type="entry name" value="Pyridox_Oxase_N"/>
</dbReference>
<evidence type="ECO:0000313" key="3">
    <source>
        <dbReference type="Proteomes" id="UP000717364"/>
    </source>
</evidence>
<name>A0A947DFP1_9CYAN</name>
<sequence length="322" mass="35555">MPIPGWQKDGSPFHPGEQTVQTRLGARDRMEVVGRKVIREFLPEQHRQFYAQLPHFLVGTVDAEGNPWASIVVGEPGFVSTPDDRTLHIAAQPLFSDPLAQNLAIGSKVGCLGIELHTRRRNRVNGVVSEITPDGFSVTVEQSFGNCPKYIQARQFNLQNFDSNTAKPVYAFTMLDSVKRDVIAAADTLFIATAYLDNEADVTNGVDVSHRGGSLGFVRVDGNTLTIPDFAGNCIFNTFGNIEVNPRAGLLFIDFEKGNLLYLTGRAEVIWDDDPDIACYPGAERLLKFYLHRGVYVEGSLPLSWSVPEQSPFLKKTGPWAS</sequence>
<keyword evidence="3" id="KW-1185">Reference proteome</keyword>
<reference evidence="2" key="2">
    <citation type="journal article" date="2021" name="Mar. Drugs">
        <title>Genome Reduction and Secondary Metabolism of the Marine Sponge-Associated Cyanobacterium Leptothoe.</title>
        <authorList>
            <person name="Konstantinou D."/>
            <person name="Popin R.V."/>
            <person name="Fewer D.P."/>
            <person name="Sivonen K."/>
            <person name="Gkelis S."/>
        </authorList>
    </citation>
    <scope>NUCLEOTIDE SEQUENCE</scope>
    <source>
        <strain evidence="2">TAU-MAC 1115</strain>
    </source>
</reference>
<dbReference type="InterPro" id="IPR012349">
    <property type="entry name" value="Split_barrel_FMN-bd"/>
</dbReference>
<gene>
    <name evidence="2" type="ORF">IXB50_11550</name>
</gene>
<organism evidence="2 3">
    <name type="scientific">Leptothoe spongobia TAU-MAC 1115</name>
    <dbReference type="NCBI Taxonomy" id="1967444"/>
    <lineage>
        <taxon>Bacteria</taxon>
        <taxon>Bacillati</taxon>
        <taxon>Cyanobacteriota</taxon>
        <taxon>Cyanophyceae</taxon>
        <taxon>Nodosilineales</taxon>
        <taxon>Cymatolegaceae</taxon>
        <taxon>Leptothoe</taxon>
        <taxon>Leptothoe spongobia</taxon>
    </lineage>
</organism>
<dbReference type="EMBL" id="JADOES010000020">
    <property type="protein sequence ID" value="MBT9316055.1"/>
    <property type="molecule type" value="Genomic_DNA"/>
</dbReference>
<dbReference type="PANTHER" id="PTHR42815:SF2">
    <property type="entry name" value="FAD-BINDING, PUTATIVE (AFU_ORTHOLOGUE AFUA_6G07600)-RELATED"/>
    <property type="match status" value="1"/>
</dbReference>
<protein>
    <submittedName>
        <fullName evidence="2">Pyridoxamine 5'-phosphate oxidase family protein</fullName>
    </submittedName>
</protein>
<feature type="domain" description="Pyridoxamine 5'-phosphate oxidase N-terminal" evidence="1">
    <location>
        <begin position="42"/>
        <end position="147"/>
    </location>
</feature>
<dbReference type="Pfam" id="PF01243">
    <property type="entry name" value="PNPOx_N"/>
    <property type="match status" value="2"/>
</dbReference>
<evidence type="ECO:0000313" key="2">
    <source>
        <dbReference type="EMBL" id="MBT9316055.1"/>
    </source>
</evidence>